<dbReference type="EMBL" id="CP001848">
    <property type="protein sequence ID" value="ADB17154.1"/>
    <property type="molecule type" value="Genomic_DNA"/>
</dbReference>
<name>D2R4T8_PIRSD</name>
<dbReference type="STRING" id="530564.Psta_2485"/>
<dbReference type="InterPro" id="IPR036412">
    <property type="entry name" value="HAD-like_sf"/>
</dbReference>
<organism evidence="1 2">
    <name type="scientific">Pirellula staleyi (strain ATCC 27377 / DSM 6068 / ICPB 4128)</name>
    <name type="common">Pirella staleyi</name>
    <dbReference type="NCBI Taxonomy" id="530564"/>
    <lineage>
        <taxon>Bacteria</taxon>
        <taxon>Pseudomonadati</taxon>
        <taxon>Planctomycetota</taxon>
        <taxon>Planctomycetia</taxon>
        <taxon>Pirellulales</taxon>
        <taxon>Pirellulaceae</taxon>
        <taxon>Pirellula</taxon>
    </lineage>
</organism>
<evidence type="ECO:0008006" key="3">
    <source>
        <dbReference type="Google" id="ProtNLM"/>
    </source>
</evidence>
<keyword evidence="2" id="KW-1185">Reference proteome</keyword>
<dbReference type="SUPFAM" id="SSF56784">
    <property type="entry name" value="HAD-like"/>
    <property type="match status" value="1"/>
</dbReference>
<reference evidence="1 2" key="1">
    <citation type="journal article" date="2009" name="Stand. Genomic Sci.">
        <title>Complete genome sequence of Pirellula staleyi type strain (ATCC 27377).</title>
        <authorList>
            <person name="Clum A."/>
            <person name="Tindall B.J."/>
            <person name="Sikorski J."/>
            <person name="Ivanova N."/>
            <person name="Mavrommatis K."/>
            <person name="Lucas S."/>
            <person name="Glavina del Rio T."/>
            <person name="Nolan M."/>
            <person name="Chen F."/>
            <person name="Tice H."/>
            <person name="Pitluck S."/>
            <person name="Cheng J.F."/>
            <person name="Chertkov O."/>
            <person name="Brettin T."/>
            <person name="Han C."/>
            <person name="Detter J.C."/>
            <person name="Kuske C."/>
            <person name="Bruce D."/>
            <person name="Goodwin L."/>
            <person name="Ovchinikova G."/>
            <person name="Pati A."/>
            <person name="Mikhailova N."/>
            <person name="Chen A."/>
            <person name="Palaniappan K."/>
            <person name="Land M."/>
            <person name="Hauser L."/>
            <person name="Chang Y.J."/>
            <person name="Jeffries C.D."/>
            <person name="Chain P."/>
            <person name="Rohde M."/>
            <person name="Goker M."/>
            <person name="Bristow J."/>
            <person name="Eisen J.A."/>
            <person name="Markowitz V."/>
            <person name="Hugenholtz P."/>
            <person name="Kyrpides N.C."/>
            <person name="Klenk H.P."/>
            <person name="Lapidus A."/>
        </authorList>
    </citation>
    <scope>NUCLEOTIDE SEQUENCE [LARGE SCALE GENOMIC DNA]</scope>
    <source>
        <strain evidence="2">ATCC 27377 / DSM 6068 / ICPB 4128</strain>
    </source>
</reference>
<dbReference type="InterPro" id="IPR041492">
    <property type="entry name" value="HAD_2"/>
</dbReference>
<accession>D2R4T8</accession>
<proteinExistence type="predicted"/>
<dbReference type="Proteomes" id="UP000001887">
    <property type="component" value="Chromosome"/>
</dbReference>
<evidence type="ECO:0000313" key="1">
    <source>
        <dbReference type="EMBL" id="ADB17154.1"/>
    </source>
</evidence>
<evidence type="ECO:0000313" key="2">
    <source>
        <dbReference type="Proteomes" id="UP000001887"/>
    </source>
</evidence>
<protein>
    <recommendedName>
        <fullName evidence="3">Haloacid dehalogenase domain protein hydrolase</fullName>
    </recommendedName>
</protein>
<dbReference type="InterPro" id="IPR023214">
    <property type="entry name" value="HAD_sf"/>
</dbReference>
<dbReference type="HOGENOM" id="CLU_979635_0_0_0"/>
<gene>
    <name evidence="1" type="ordered locus">Psta_2485</name>
</gene>
<dbReference type="Gene3D" id="3.40.50.1000">
    <property type="entry name" value="HAD superfamily/HAD-like"/>
    <property type="match status" value="1"/>
</dbReference>
<dbReference type="KEGG" id="psl:Psta_2485"/>
<dbReference type="eggNOG" id="COG0546">
    <property type="taxonomic scope" value="Bacteria"/>
</dbReference>
<dbReference type="CDD" id="cd01427">
    <property type="entry name" value="HAD_like"/>
    <property type="match status" value="1"/>
</dbReference>
<dbReference type="Pfam" id="PF13419">
    <property type="entry name" value="HAD_2"/>
    <property type="match status" value="1"/>
</dbReference>
<dbReference type="AlphaFoldDB" id="D2R4T8"/>
<dbReference type="OrthoDB" id="9796026at2"/>
<sequence length="287" mass="32254">MFEITPKHSFLVGIDSDGCAFDTMELKHKECFIPNIINYYNLQAVSKYAREAAEFVNLYSKSRGINRFPALVEALEWLARRPEVIGRGFKVEIPESLRAWLKEETKLGNPALEAKVKATNDPALTQCLAWSKAVNKTVDEMVRAVPPFPLVRESLDKLAEKADLIVCSATPNAALEKEWHEHGIDKHIVKICGQEVGTKKEILVNSKKYAANHTLMIGDAPGDYSAAKANSCLFFPINPGHEDASWKNFYEEGIERFFGGTFAGDYQTKLLAEFEKYLPEKPSWPVV</sequence>